<dbReference type="InterPro" id="IPR003660">
    <property type="entry name" value="HAMP_dom"/>
</dbReference>
<evidence type="ECO:0000256" key="8">
    <source>
        <dbReference type="ARBA" id="ARBA00022989"/>
    </source>
</evidence>
<dbReference type="Pfam" id="PF02518">
    <property type="entry name" value="HATPase_c"/>
    <property type="match status" value="1"/>
</dbReference>
<dbReference type="Pfam" id="PF00512">
    <property type="entry name" value="HisKA"/>
    <property type="match status" value="1"/>
</dbReference>
<dbReference type="RefSeq" id="WP_158954900.1">
    <property type="nucleotide sequence ID" value="NZ_CP046915.1"/>
</dbReference>
<dbReference type="PROSITE" id="PS50109">
    <property type="entry name" value="HIS_KIN"/>
    <property type="match status" value="1"/>
</dbReference>
<dbReference type="CDD" id="cd00082">
    <property type="entry name" value="HisKA"/>
    <property type="match status" value="1"/>
</dbReference>
<keyword evidence="5" id="KW-0808">Transferase</keyword>
<sequence length="438" mass="47173">MLVKARSLGTQLIVSLGLLVSLFALAQGVSSYRLALIGVNALLDDRLSNVAGRVRDVYEAAIPRDSTGSGNAEDLVVLVWTGHRDTPTRTTDNAVVFDRDTPAGFSDQRANGEAFRVYTLVAYNEVIQIAQRMSVRERAAEKSAVRALLPMLVLIPAVWVTVFLCVRRAFGVLDRLGRRVQAIDSTHLVPLPAEGLPVELEPFVSSINRMIERLDASLQLEHDFIADAAHELRTPLTALKLQADNLRGDIAPGNRERFHALHRGIERTSALVSQLLQLARADAHLAVAAPSDVDVTALVTSVVAELLPIATQRRIDIGAEELMAAHVRATEADLRAVVKNLVGNALRYTPEGGAVDLRVQAGAGTVRVEVRDTGPGIPEDLLPRVFDRFFRVSQSVEGSGLGLAIVRAIVLGYGGTVALRNRTDGQSGLIAEVSLPSA</sequence>
<dbReference type="PANTHER" id="PTHR45436">
    <property type="entry name" value="SENSOR HISTIDINE KINASE YKOH"/>
    <property type="match status" value="1"/>
</dbReference>
<dbReference type="InterPro" id="IPR036097">
    <property type="entry name" value="HisK_dim/P_sf"/>
</dbReference>
<dbReference type="InterPro" id="IPR036890">
    <property type="entry name" value="HATPase_C_sf"/>
</dbReference>
<evidence type="ECO:0000259" key="12">
    <source>
        <dbReference type="PROSITE" id="PS50109"/>
    </source>
</evidence>
<evidence type="ECO:0000313" key="15">
    <source>
        <dbReference type="Proteomes" id="UP000433577"/>
    </source>
</evidence>
<evidence type="ECO:0000256" key="10">
    <source>
        <dbReference type="ARBA" id="ARBA00023136"/>
    </source>
</evidence>
<organism evidence="14 15">
    <name type="scientific">Paraburkholderia acidisoli</name>
    <dbReference type="NCBI Taxonomy" id="2571748"/>
    <lineage>
        <taxon>Bacteria</taxon>
        <taxon>Pseudomonadati</taxon>
        <taxon>Pseudomonadota</taxon>
        <taxon>Betaproteobacteria</taxon>
        <taxon>Burkholderiales</taxon>
        <taxon>Burkholderiaceae</taxon>
        <taxon>Paraburkholderia</taxon>
    </lineage>
</organism>
<protein>
    <recommendedName>
        <fullName evidence="3">histidine kinase</fullName>
        <ecNumber evidence="3">2.7.13.3</ecNumber>
    </recommendedName>
</protein>
<dbReference type="InterPro" id="IPR050428">
    <property type="entry name" value="TCS_sensor_his_kinase"/>
</dbReference>
<dbReference type="OrthoDB" id="8554694at2"/>
<dbReference type="Gene3D" id="3.30.565.10">
    <property type="entry name" value="Histidine kinase-like ATPase, C-terminal domain"/>
    <property type="match status" value="1"/>
</dbReference>
<dbReference type="SMART" id="SM00388">
    <property type="entry name" value="HisKA"/>
    <property type="match status" value="1"/>
</dbReference>
<dbReference type="GO" id="GO:0000155">
    <property type="term" value="F:phosphorelay sensor kinase activity"/>
    <property type="evidence" value="ECO:0007669"/>
    <property type="project" value="InterPro"/>
</dbReference>
<dbReference type="EC" id="2.7.13.3" evidence="3"/>
<dbReference type="InterPro" id="IPR004358">
    <property type="entry name" value="Sig_transdc_His_kin-like_C"/>
</dbReference>
<evidence type="ECO:0000256" key="5">
    <source>
        <dbReference type="ARBA" id="ARBA00022679"/>
    </source>
</evidence>
<keyword evidence="7 14" id="KW-0418">Kinase</keyword>
<keyword evidence="6 11" id="KW-0812">Transmembrane</keyword>
<evidence type="ECO:0000256" key="1">
    <source>
        <dbReference type="ARBA" id="ARBA00000085"/>
    </source>
</evidence>
<dbReference type="Gene3D" id="1.10.287.130">
    <property type="match status" value="1"/>
</dbReference>
<gene>
    <name evidence="14" type="ORF">FAZ98_24470</name>
</gene>
<dbReference type="PROSITE" id="PS50885">
    <property type="entry name" value="HAMP"/>
    <property type="match status" value="1"/>
</dbReference>
<dbReference type="InterPro" id="IPR005467">
    <property type="entry name" value="His_kinase_dom"/>
</dbReference>
<evidence type="ECO:0000259" key="13">
    <source>
        <dbReference type="PROSITE" id="PS50885"/>
    </source>
</evidence>
<dbReference type="Proteomes" id="UP000433577">
    <property type="component" value="Chromosome 3"/>
</dbReference>
<dbReference type="CDD" id="cd00075">
    <property type="entry name" value="HATPase"/>
    <property type="match status" value="1"/>
</dbReference>
<comment type="catalytic activity">
    <reaction evidence="1">
        <text>ATP + protein L-histidine = ADP + protein N-phospho-L-histidine.</text>
        <dbReference type="EC" id="2.7.13.3"/>
    </reaction>
</comment>
<evidence type="ECO:0000313" key="14">
    <source>
        <dbReference type="EMBL" id="QGZ64958.1"/>
    </source>
</evidence>
<evidence type="ECO:0000256" key="6">
    <source>
        <dbReference type="ARBA" id="ARBA00022692"/>
    </source>
</evidence>
<dbReference type="KEGG" id="pacs:FAZ98_24470"/>
<dbReference type="SUPFAM" id="SSF47384">
    <property type="entry name" value="Homodimeric domain of signal transducing histidine kinase"/>
    <property type="match status" value="1"/>
</dbReference>
<keyword evidence="9" id="KW-0902">Two-component regulatory system</keyword>
<dbReference type="SMART" id="SM00387">
    <property type="entry name" value="HATPase_c"/>
    <property type="match status" value="1"/>
</dbReference>
<dbReference type="PANTHER" id="PTHR45436:SF15">
    <property type="entry name" value="SENSOR HISTIDINE KINASE CUSS"/>
    <property type="match status" value="1"/>
</dbReference>
<accession>A0A7Z2JI93</accession>
<keyword evidence="4" id="KW-0597">Phosphoprotein</keyword>
<evidence type="ECO:0000256" key="3">
    <source>
        <dbReference type="ARBA" id="ARBA00012438"/>
    </source>
</evidence>
<dbReference type="SUPFAM" id="SSF55874">
    <property type="entry name" value="ATPase domain of HSP90 chaperone/DNA topoisomerase II/histidine kinase"/>
    <property type="match status" value="1"/>
</dbReference>
<keyword evidence="10 11" id="KW-0472">Membrane</keyword>
<keyword evidence="15" id="KW-1185">Reference proteome</keyword>
<comment type="subcellular location">
    <subcellularLocation>
        <location evidence="2">Membrane</location>
        <topology evidence="2">Multi-pass membrane protein</topology>
    </subcellularLocation>
</comment>
<reference evidence="14 15" key="1">
    <citation type="submission" date="2019-12" db="EMBL/GenBank/DDBJ databases">
        <title>Paraburkholderia acidiphila 7Q-K02 sp. nov and Paraburkholderia acidisoli DHF22 sp. nov., two strains isolated from forest soil.</title>
        <authorList>
            <person name="Gao Z."/>
            <person name="Qiu L."/>
        </authorList>
    </citation>
    <scope>NUCLEOTIDE SEQUENCE [LARGE SCALE GENOMIC DNA]</scope>
    <source>
        <strain evidence="14 15">DHF22</strain>
    </source>
</reference>
<dbReference type="GO" id="GO:0005886">
    <property type="term" value="C:plasma membrane"/>
    <property type="evidence" value="ECO:0007669"/>
    <property type="project" value="TreeGrafter"/>
</dbReference>
<feature type="domain" description="Histidine kinase" evidence="12">
    <location>
        <begin position="227"/>
        <end position="438"/>
    </location>
</feature>
<dbReference type="InterPro" id="IPR003661">
    <property type="entry name" value="HisK_dim/P_dom"/>
</dbReference>
<evidence type="ECO:0000256" key="9">
    <source>
        <dbReference type="ARBA" id="ARBA00023012"/>
    </source>
</evidence>
<feature type="domain" description="HAMP" evidence="13">
    <location>
        <begin position="167"/>
        <end position="219"/>
    </location>
</feature>
<keyword evidence="8 11" id="KW-1133">Transmembrane helix</keyword>
<evidence type="ECO:0000256" key="2">
    <source>
        <dbReference type="ARBA" id="ARBA00004141"/>
    </source>
</evidence>
<evidence type="ECO:0000256" key="11">
    <source>
        <dbReference type="SAM" id="Phobius"/>
    </source>
</evidence>
<evidence type="ECO:0000256" key="4">
    <source>
        <dbReference type="ARBA" id="ARBA00022553"/>
    </source>
</evidence>
<feature type="transmembrane region" description="Helical" evidence="11">
    <location>
        <begin position="147"/>
        <end position="166"/>
    </location>
</feature>
<proteinExistence type="predicted"/>
<dbReference type="AlphaFoldDB" id="A0A7Z2JI93"/>
<evidence type="ECO:0000256" key="7">
    <source>
        <dbReference type="ARBA" id="ARBA00022777"/>
    </source>
</evidence>
<name>A0A7Z2JI93_9BURK</name>
<dbReference type="PRINTS" id="PR00344">
    <property type="entry name" value="BCTRLSENSOR"/>
</dbReference>
<dbReference type="InterPro" id="IPR003594">
    <property type="entry name" value="HATPase_dom"/>
</dbReference>
<dbReference type="EMBL" id="CP046915">
    <property type="protein sequence ID" value="QGZ64958.1"/>
    <property type="molecule type" value="Genomic_DNA"/>
</dbReference>